<sequence>MTTACEVKKGSQRNHRKEFFFPTSPDQSPLQSLPRGGFGLPPKSPSPSPAGLAGHRTRVVPVALAVASRGRPRPLHVLYDLGESCGCMLSLSLPLPLRWMCSCQSTKLLGATDSNLSPLPLSSIAAIAPVGSSPMPAR</sequence>
<proteinExistence type="predicted"/>
<name>A0A921QRK2_SORBI</name>
<gene>
    <name evidence="2" type="ORF">BDA96_06G178700</name>
</gene>
<reference evidence="2" key="2">
    <citation type="submission" date="2020-10" db="EMBL/GenBank/DDBJ databases">
        <authorList>
            <person name="Cooper E.A."/>
            <person name="Brenton Z.W."/>
            <person name="Flinn B.S."/>
            <person name="Jenkins J."/>
            <person name="Shu S."/>
            <person name="Flowers D."/>
            <person name="Luo F."/>
            <person name="Wang Y."/>
            <person name="Xia P."/>
            <person name="Barry K."/>
            <person name="Daum C."/>
            <person name="Lipzen A."/>
            <person name="Yoshinaga Y."/>
            <person name="Schmutz J."/>
            <person name="Saski C."/>
            <person name="Vermerris W."/>
            <person name="Kresovich S."/>
        </authorList>
    </citation>
    <scope>NUCLEOTIDE SEQUENCE</scope>
</reference>
<reference evidence="2" key="1">
    <citation type="journal article" date="2019" name="BMC Genomics">
        <title>A new reference genome for Sorghum bicolor reveals high levels of sequence similarity between sweet and grain genotypes: implications for the genetics of sugar metabolism.</title>
        <authorList>
            <person name="Cooper E.A."/>
            <person name="Brenton Z.W."/>
            <person name="Flinn B.S."/>
            <person name="Jenkins J."/>
            <person name="Shu S."/>
            <person name="Flowers D."/>
            <person name="Luo F."/>
            <person name="Wang Y."/>
            <person name="Xia P."/>
            <person name="Barry K."/>
            <person name="Daum C."/>
            <person name="Lipzen A."/>
            <person name="Yoshinaga Y."/>
            <person name="Schmutz J."/>
            <person name="Saski C."/>
            <person name="Vermerris W."/>
            <person name="Kresovich S."/>
        </authorList>
    </citation>
    <scope>NUCLEOTIDE SEQUENCE</scope>
</reference>
<feature type="region of interest" description="Disordered" evidence="1">
    <location>
        <begin position="1"/>
        <end position="54"/>
    </location>
</feature>
<dbReference type="Proteomes" id="UP000807115">
    <property type="component" value="Chromosome 6"/>
</dbReference>
<evidence type="ECO:0000256" key="1">
    <source>
        <dbReference type="SAM" id="MobiDB-lite"/>
    </source>
</evidence>
<comment type="caution">
    <text evidence="2">The sequence shown here is derived from an EMBL/GenBank/DDBJ whole genome shotgun (WGS) entry which is preliminary data.</text>
</comment>
<protein>
    <submittedName>
        <fullName evidence="2">Uncharacterized protein</fullName>
    </submittedName>
</protein>
<dbReference type="AlphaFoldDB" id="A0A921QRK2"/>
<evidence type="ECO:0000313" key="3">
    <source>
        <dbReference type="Proteomes" id="UP000807115"/>
    </source>
</evidence>
<dbReference type="EMBL" id="CM027685">
    <property type="protein sequence ID" value="KAG0526814.1"/>
    <property type="molecule type" value="Genomic_DNA"/>
</dbReference>
<evidence type="ECO:0000313" key="2">
    <source>
        <dbReference type="EMBL" id="KAG0526814.1"/>
    </source>
</evidence>
<accession>A0A921QRK2</accession>
<organism evidence="2 3">
    <name type="scientific">Sorghum bicolor</name>
    <name type="common">Sorghum</name>
    <name type="synonym">Sorghum vulgare</name>
    <dbReference type="NCBI Taxonomy" id="4558"/>
    <lineage>
        <taxon>Eukaryota</taxon>
        <taxon>Viridiplantae</taxon>
        <taxon>Streptophyta</taxon>
        <taxon>Embryophyta</taxon>
        <taxon>Tracheophyta</taxon>
        <taxon>Spermatophyta</taxon>
        <taxon>Magnoliopsida</taxon>
        <taxon>Liliopsida</taxon>
        <taxon>Poales</taxon>
        <taxon>Poaceae</taxon>
        <taxon>PACMAD clade</taxon>
        <taxon>Panicoideae</taxon>
        <taxon>Andropogonodae</taxon>
        <taxon>Andropogoneae</taxon>
        <taxon>Sorghinae</taxon>
        <taxon>Sorghum</taxon>
    </lineage>
</organism>